<organism evidence="11">
    <name type="scientific">Phlebotomus kandelakii</name>
    <dbReference type="NCBI Taxonomy" id="1109342"/>
    <lineage>
        <taxon>Eukaryota</taxon>
        <taxon>Metazoa</taxon>
        <taxon>Ecdysozoa</taxon>
        <taxon>Arthropoda</taxon>
        <taxon>Hexapoda</taxon>
        <taxon>Insecta</taxon>
        <taxon>Pterygota</taxon>
        <taxon>Neoptera</taxon>
        <taxon>Endopterygota</taxon>
        <taxon>Diptera</taxon>
        <taxon>Nematocera</taxon>
        <taxon>Psychodoidea</taxon>
        <taxon>Psychodidae</taxon>
        <taxon>Phlebotomus</taxon>
        <taxon>Larroussius</taxon>
    </lineage>
</organism>
<accession>A0A6B2EGA1</accession>
<keyword evidence="5" id="KW-0967">Endosome</keyword>
<dbReference type="SUPFAM" id="SSF48464">
    <property type="entry name" value="ENTH/VHS domain"/>
    <property type="match status" value="1"/>
</dbReference>
<dbReference type="SMART" id="SM00288">
    <property type="entry name" value="VHS"/>
    <property type="match status" value="1"/>
</dbReference>
<dbReference type="GO" id="GO:0043328">
    <property type="term" value="P:protein transport to vacuole involved in ubiquitin-dependent protein catabolic process via the multivesicular body sorting pathway"/>
    <property type="evidence" value="ECO:0007669"/>
    <property type="project" value="TreeGrafter"/>
</dbReference>
<dbReference type="Gene3D" id="2.30.30.40">
    <property type="entry name" value="SH3 Domains"/>
    <property type="match status" value="1"/>
</dbReference>
<dbReference type="Pfam" id="PF00790">
    <property type="entry name" value="VHS"/>
    <property type="match status" value="1"/>
</dbReference>
<evidence type="ECO:0000256" key="2">
    <source>
        <dbReference type="ARBA" id="ARBA00009666"/>
    </source>
</evidence>
<feature type="domain" description="SH3" evidence="9">
    <location>
        <begin position="222"/>
        <end position="281"/>
    </location>
</feature>
<comment type="similarity">
    <text evidence="2">Belongs to the STAM family.</text>
</comment>
<dbReference type="InterPro" id="IPR001452">
    <property type="entry name" value="SH3_domain"/>
</dbReference>
<dbReference type="PROSITE" id="PS50330">
    <property type="entry name" value="UIM"/>
    <property type="match status" value="1"/>
</dbReference>
<dbReference type="InterPro" id="IPR002014">
    <property type="entry name" value="VHS_dom"/>
</dbReference>
<evidence type="ECO:0000256" key="7">
    <source>
        <dbReference type="PROSITE-ProRule" id="PRU00192"/>
    </source>
</evidence>
<evidence type="ECO:0000256" key="1">
    <source>
        <dbReference type="ARBA" id="ARBA00004177"/>
    </source>
</evidence>
<dbReference type="SUPFAM" id="SSF50044">
    <property type="entry name" value="SH3-domain"/>
    <property type="match status" value="1"/>
</dbReference>
<feature type="region of interest" description="Disordered" evidence="8">
    <location>
        <begin position="141"/>
        <end position="168"/>
    </location>
</feature>
<reference evidence="11" key="1">
    <citation type="submission" date="2019-10" db="EMBL/GenBank/DDBJ databases">
        <title>Short sand fly seasons in Tbilisi, Georgia, hinder development of host immunity to saliva of the visceral leishmaniasis vector Phlebotomus kandelakii.</title>
        <authorList>
            <person name="Oliveira F."/>
            <person name="Giorgobiani E."/>
            <person name="Guimaraes-Costa A.B."/>
            <person name="Abdeladhim M."/>
            <person name="Oristian J."/>
            <person name="Tskhvaradze L."/>
            <person name="Tsertsvadze N."/>
            <person name="Zakalashvili M."/>
            <person name="Valenzuela J.G."/>
            <person name="Kamhawi S."/>
        </authorList>
    </citation>
    <scope>NUCLEOTIDE SEQUENCE</scope>
    <source>
        <strain evidence="11">Wild-capture in Tbilisi</strain>
        <tissue evidence="11">Salivary glands</tissue>
    </source>
</reference>
<dbReference type="Gene3D" id="1.20.5.1940">
    <property type="match status" value="1"/>
</dbReference>
<dbReference type="PRINTS" id="PR00452">
    <property type="entry name" value="SH3DOMAIN"/>
</dbReference>
<feature type="compositionally biased region" description="Polar residues" evidence="8">
    <location>
        <begin position="518"/>
        <end position="552"/>
    </location>
</feature>
<comment type="subcellular location">
    <subcellularLocation>
        <location evidence="1">Endosome</location>
    </subcellularLocation>
</comment>
<dbReference type="CDD" id="cd03568">
    <property type="entry name" value="VHS_STAM"/>
    <property type="match status" value="1"/>
</dbReference>
<sequence>MGLFGASSPFDADIEKATSEKNTTEQWGVIMDICDKVGSSSTNAKDCLKSIMKRLAHNDPHVVIQAITLLDACVNNCGRNFHLEVASRDFENEYRRIVTKNSAPVTGKLVALLKRWSEGEFKTDPQLNLIPSFYQKLKAEGLESSEPVEKPKAPPTFSKDPNVVQSQQEADDIAKAIELSLKESKNASPKASGGGSTTSSVLYPLIGMSGGSFTASATPQGQEPRKVRALYDFEAAEDNELTFSVGEFIHVLDDSDPNWWKGYNQRGEGLFPSNFVTADLSVEPESVRVDKLKKSVQFEDEVQQPDEEDKQEPVEINEEKIDRLLHLLHEANPEDPSQDTPEMLALEQQVNQMGPLIDAELERVDRKHAQLTQLSSDLVEAINLYHTLMREPEKPSYMQAFNQQPPSMYHPQAMPGMYGMPPASLYQMPPASSGPGMPPMHMMASGPMSHPQHGPPPHMLHQAMAGMSLAATNVTPALPAQGQPVPPQMQNGHSSAMPPPNAVPPPGHGFPPAFTSGAPAQSYASVAAQGQLSQPQMPHVQSQMPPTMSQANMAPPFQGPPHSHHMMMRPPQAPMGGVPMPDKTNIPVYQQR</sequence>
<evidence type="ECO:0000256" key="6">
    <source>
        <dbReference type="ARBA" id="ARBA00022927"/>
    </source>
</evidence>
<evidence type="ECO:0000256" key="3">
    <source>
        <dbReference type="ARBA" id="ARBA00022443"/>
    </source>
</evidence>
<dbReference type="PROSITE" id="PS50002">
    <property type="entry name" value="SH3"/>
    <property type="match status" value="1"/>
</dbReference>
<dbReference type="InterPro" id="IPR003903">
    <property type="entry name" value="UIM_dom"/>
</dbReference>
<proteinExistence type="inferred from homology"/>
<evidence type="ECO:0000256" key="4">
    <source>
        <dbReference type="ARBA" id="ARBA00022448"/>
    </source>
</evidence>
<protein>
    <submittedName>
        <fullName evidence="11">Putative signal transducing adaptor protein stam/stam2</fullName>
    </submittedName>
</protein>
<keyword evidence="4" id="KW-0813">Transport</keyword>
<dbReference type="GO" id="GO:0043130">
    <property type="term" value="F:ubiquitin binding"/>
    <property type="evidence" value="ECO:0007669"/>
    <property type="project" value="InterPro"/>
</dbReference>
<dbReference type="InterPro" id="IPR036028">
    <property type="entry name" value="SH3-like_dom_sf"/>
</dbReference>
<name>A0A6B2EGA1_9DIPT</name>
<dbReference type="InterPro" id="IPR050670">
    <property type="entry name" value="STAM"/>
</dbReference>
<keyword evidence="3 7" id="KW-0728">SH3 domain</keyword>
<keyword evidence="6" id="KW-0653">Protein transport</keyword>
<dbReference type="Pfam" id="PF00018">
    <property type="entry name" value="SH3_1"/>
    <property type="match status" value="1"/>
</dbReference>
<dbReference type="PROSITE" id="PS50179">
    <property type="entry name" value="VHS"/>
    <property type="match status" value="1"/>
</dbReference>
<dbReference type="EMBL" id="GIFK01004498">
    <property type="protein sequence ID" value="NBJ62201.1"/>
    <property type="molecule type" value="Transcribed_RNA"/>
</dbReference>
<evidence type="ECO:0000256" key="8">
    <source>
        <dbReference type="SAM" id="MobiDB-lite"/>
    </source>
</evidence>
<dbReference type="PANTHER" id="PTHR45929:SF3">
    <property type="entry name" value="JAK PATHWAY SIGNAL TRANSDUCTION ADAPTOR MOLECULE"/>
    <property type="match status" value="1"/>
</dbReference>
<feature type="domain" description="VHS" evidence="10">
    <location>
        <begin position="17"/>
        <end position="145"/>
    </location>
</feature>
<feature type="region of interest" description="Disordered" evidence="8">
    <location>
        <begin position="479"/>
        <end position="592"/>
    </location>
</feature>
<dbReference type="AlphaFoldDB" id="A0A6B2EGA1"/>
<dbReference type="CDD" id="cd21388">
    <property type="entry name" value="GAT_STAM"/>
    <property type="match status" value="1"/>
</dbReference>
<evidence type="ECO:0000259" key="10">
    <source>
        <dbReference type="PROSITE" id="PS50179"/>
    </source>
</evidence>
<feature type="compositionally biased region" description="Basic and acidic residues" evidence="8">
    <location>
        <begin position="141"/>
        <end position="152"/>
    </location>
</feature>
<dbReference type="Gene3D" id="1.25.40.90">
    <property type="match status" value="1"/>
</dbReference>
<dbReference type="CDD" id="cd11820">
    <property type="entry name" value="SH3_STAM"/>
    <property type="match status" value="1"/>
</dbReference>
<dbReference type="SMART" id="SM00326">
    <property type="entry name" value="SH3"/>
    <property type="match status" value="1"/>
</dbReference>
<dbReference type="InterPro" id="IPR008942">
    <property type="entry name" value="ENTH_VHS"/>
</dbReference>
<dbReference type="FunFam" id="1.25.40.90:FF:000009">
    <property type="entry name" value="Putative signal transducing adapter molecule 1"/>
    <property type="match status" value="1"/>
</dbReference>
<dbReference type="PANTHER" id="PTHR45929">
    <property type="entry name" value="JAK PATHWAY SIGNAL TRANSDUCTION ADAPTOR MOLECULE"/>
    <property type="match status" value="1"/>
</dbReference>
<dbReference type="GO" id="GO:0035091">
    <property type="term" value="F:phosphatidylinositol binding"/>
    <property type="evidence" value="ECO:0007669"/>
    <property type="project" value="InterPro"/>
</dbReference>
<evidence type="ECO:0000256" key="5">
    <source>
        <dbReference type="ARBA" id="ARBA00022753"/>
    </source>
</evidence>
<evidence type="ECO:0000313" key="11">
    <source>
        <dbReference type="EMBL" id="NBJ62201.1"/>
    </source>
</evidence>
<dbReference type="GO" id="GO:0033565">
    <property type="term" value="C:ESCRT-0 complex"/>
    <property type="evidence" value="ECO:0007669"/>
    <property type="project" value="TreeGrafter"/>
</dbReference>
<evidence type="ECO:0000259" key="9">
    <source>
        <dbReference type="PROSITE" id="PS50002"/>
    </source>
</evidence>
<feature type="compositionally biased region" description="Pro residues" evidence="8">
    <location>
        <begin position="497"/>
        <end position="509"/>
    </location>
</feature>